<comment type="caution">
    <text evidence="3">The sequence shown here is derived from an EMBL/GenBank/DDBJ whole genome shotgun (WGS) entry which is preliminary data.</text>
</comment>
<organism evidence="3 4">
    <name type="scientific">Phragmitibacter flavus</name>
    <dbReference type="NCBI Taxonomy" id="2576071"/>
    <lineage>
        <taxon>Bacteria</taxon>
        <taxon>Pseudomonadati</taxon>
        <taxon>Verrucomicrobiota</taxon>
        <taxon>Verrucomicrobiia</taxon>
        <taxon>Verrucomicrobiales</taxon>
        <taxon>Verrucomicrobiaceae</taxon>
        <taxon>Phragmitibacter</taxon>
    </lineage>
</organism>
<protein>
    <submittedName>
        <fullName evidence="3">DUF58 domain-containing protein</fullName>
    </submittedName>
</protein>
<feature type="domain" description="DUF58" evidence="2">
    <location>
        <begin position="200"/>
        <end position="382"/>
    </location>
</feature>
<dbReference type="SUPFAM" id="SSF53300">
    <property type="entry name" value="vWA-like"/>
    <property type="match status" value="1"/>
</dbReference>
<keyword evidence="1" id="KW-0472">Membrane</keyword>
<dbReference type="RefSeq" id="WP_138085741.1">
    <property type="nucleotide sequence ID" value="NZ_VAUV01000005.1"/>
</dbReference>
<keyword evidence="1" id="KW-1133">Transmembrane helix</keyword>
<evidence type="ECO:0000313" key="3">
    <source>
        <dbReference type="EMBL" id="TLD71528.1"/>
    </source>
</evidence>
<gene>
    <name evidence="3" type="ORF">FEM03_08385</name>
</gene>
<keyword evidence="1" id="KW-0812">Transmembrane</keyword>
<proteinExistence type="predicted"/>
<dbReference type="AlphaFoldDB" id="A0A5R8KGU6"/>
<name>A0A5R8KGU6_9BACT</name>
<keyword evidence="4" id="KW-1185">Reference proteome</keyword>
<evidence type="ECO:0000256" key="1">
    <source>
        <dbReference type="SAM" id="Phobius"/>
    </source>
</evidence>
<dbReference type="Proteomes" id="UP000306196">
    <property type="component" value="Unassembled WGS sequence"/>
</dbReference>
<evidence type="ECO:0000259" key="2">
    <source>
        <dbReference type="Pfam" id="PF01882"/>
    </source>
</evidence>
<dbReference type="PANTHER" id="PTHR33608:SF3">
    <property type="entry name" value="SLR2013 PROTEIN"/>
    <property type="match status" value="1"/>
</dbReference>
<evidence type="ECO:0000313" key="4">
    <source>
        <dbReference type="Proteomes" id="UP000306196"/>
    </source>
</evidence>
<reference evidence="3 4" key="1">
    <citation type="submission" date="2019-05" db="EMBL/GenBank/DDBJ databases">
        <title>Verrucobacter flavum gen. nov., sp. nov. a new member of the family Verrucomicrobiaceae.</title>
        <authorList>
            <person name="Szuroczki S."/>
            <person name="Abbaszade G."/>
            <person name="Szabo A."/>
            <person name="Felfoldi T."/>
            <person name="Schumann P."/>
            <person name="Boka K."/>
            <person name="Keki Z."/>
            <person name="Toumi M."/>
            <person name="Toth E."/>
        </authorList>
    </citation>
    <scope>NUCLEOTIDE SEQUENCE [LARGE SCALE GENOMIC DNA]</scope>
    <source>
        <strain evidence="3 4">MG-N-17</strain>
    </source>
</reference>
<accession>A0A5R8KGU6</accession>
<feature type="transmembrane region" description="Helical" evidence="1">
    <location>
        <begin position="7"/>
        <end position="26"/>
    </location>
</feature>
<dbReference type="PANTHER" id="PTHR33608">
    <property type="entry name" value="BLL2464 PROTEIN"/>
    <property type="match status" value="1"/>
</dbReference>
<dbReference type="InterPro" id="IPR036465">
    <property type="entry name" value="vWFA_dom_sf"/>
</dbReference>
<sequence length="452" mass="51049">MPVPSNKLLIYTLVVGIPLFTLLGLMEVPLAGVVGIGVMLALVVAMDMPGAAASLRRLKVEVPKVIRTTKGRKFELPLVVVNGGMLAKRIKVGLPLPEEIDGEKSVLDWKLRNDDERNGTKWELLAVERGSFKMERLYFEGISGLGFWLGRRAIEVLVEVKVYPDLSHERSVLAPLFFRRGTIGVHQVRQIGKGREFEQLRAYAPGDGYEDVYWKGTAKRRFPVTKMFQLERTQEVYVAVDCSRRSRRRLEGLIGHEEAGMVAKTQLERYIQAALVLALAAQQQSDRFGLLVFSDKVQRVIPAGSGRAHYDVIRDVLYTLQAQAVSPDFDELFVQIGNRMRQRALLLILTDLGEPWLAESFVEGVSLVSRRHVVLTHMLGQKEVRPMFGDGDRVEDDDELYGRLAGQLMWNDLQETMRLLKQRGVHLTSSTQESLVADVVSEYLKVKKRQLI</sequence>
<dbReference type="Pfam" id="PF01882">
    <property type="entry name" value="DUF58"/>
    <property type="match status" value="1"/>
</dbReference>
<dbReference type="EMBL" id="VAUV01000005">
    <property type="protein sequence ID" value="TLD71528.1"/>
    <property type="molecule type" value="Genomic_DNA"/>
</dbReference>
<dbReference type="InterPro" id="IPR002881">
    <property type="entry name" value="DUF58"/>
</dbReference>
<dbReference type="OrthoDB" id="9778037at2"/>